<reference evidence="1" key="1">
    <citation type="submission" date="2014-09" db="EMBL/GenBank/DDBJ databases">
        <authorList>
            <person name="Magalhaes I.L.F."/>
            <person name="Oliveira U."/>
            <person name="Santos F.R."/>
            <person name="Vidigal T.H.D.A."/>
            <person name="Brescovit A.D."/>
            <person name="Santos A.J."/>
        </authorList>
    </citation>
    <scope>NUCLEOTIDE SEQUENCE</scope>
    <source>
        <tissue evidence="1">Shoot tissue taken approximately 20 cm above the soil surface</tissue>
    </source>
</reference>
<reference evidence="1" key="2">
    <citation type="journal article" date="2015" name="Data Brief">
        <title>Shoot transcriptome of the giant reed, Arundo donax.</title>
        <authorList>
            <person name="Barrero R.A."/>
            <person name="Guerrero F.D."/>
            <person name="Moolhuijzen P."/>
            <person name="Goolsby J.A."/>
            <person name="Tidwell J."/>
            <person name="Bellgard S.E."/>
            <person name="Bellgard M.I."/>
        </authorList>
    </citation>
    <scope>NUCLEOTIDE SEQUENCE</scope>
    <source>
        <tissue evidence="1">Shoot tissue taken approximately 20 cm above the soil surface</tissue>
    </source>
</reference>
<organism evidence="1">
    <name type="scientific">Arundo donax</name>
    <name type="common">Giant reed</name>
    <name type="synonym">Donax arundinaceus</name>
    <dbReference type="NCBI Taxonomy" id="35708"/>
    <lineage>
        <taxon>Eukaryota</taxon>
        <taxon>Viridiplantae</taxon>
        <taxon>Streptophyta</taxon>
        <taxon>Embryophyta</taxon>
        <taxon>Tracheophyta</taxon>
        <taxon>Spermatophyta</taxon>
        <taxon>Magnoliopsida</taxon>
        <taxon>Liliopsida</taxon>
        <taxon>Poales</taxon>
        <taxon>Poaceae</taxon>
        <taxon>PACMAD clade</taxon>
        <taxon>Arundinoideae</taxon>
        <taxon>Arundineae</taxon>
        <taxon>Arundo</taxon>
    </lineage>
</organism>
<name>A0A0A8YH47_ARUDO</name>
<accession>A0A0A8YH47</accession>
<evidence type="ECO:0000313" key="1">
    <source>
        <dbReference type="EMBL" id="JAD25236.1"/>
    </source>
</evidence>
<dbReference type="EMBL" id="GBRH01272659">
    <property type="protein sequence ID" value="JAD25236.1"/>
    <property type="molecule type" value="Transcribed_RNA"/>
</dbReference>
<dbReference type="AlphaFoldDB" id="A0A0A8YH47"/>
<proteinExistence type="predicted"/>
<protein>
    <submittedName>
        <fullName evidence="1">Uncharacterized protein</fullName>
    </submittedName>
</protein>
<sequence length="78" mass="8968">MAPNIPSAKTKHSQREACTTAKIQITEAAHRLRQIEIEQTPTDYHPWPYKCIPFTIFSPSSKNCQTFPFTTRSTCPWT</sequence>